<sequence length="922" mass="104289">MSLNTSLAVTETTSLSPKSLNTPVAETETPSLSPMNLNTPLAETETTPLSPMSLNTPLAETETTPLSHMSLNTPLTETETPMSLNTPLAETETTSLSPKSLNTPLAETETTFLSPMNLITPLVEIASTENYFLVGTRHNDVVEAEAGPSDSQSTESVPKAPETPSFESSSVKSDYLPNYLDKGKLSKEDFEQRRQCEAPNIEEEIGNLNRSIIVRNLHILLNIYEPLVAFWDIGGIKRKLSSVWLKKHTWLRYSVSRDTLYCACCVLFGNENTRDKSFVTTPVSDWSNYNKRHERLESHSHNDQCSLHFVDVKESKTELITSLLSTKYKEDIERNRHILSQIIDVLIICGRQNIAIRGHTPAKSNFMAILRHTAKQDEILKSHLDNQFAKVKYTSPDIQNEILTMCGEIVRNRIVHDCNKANFFALIVDEATDVSTQEQVSVYVSFVDNIDGKILMREEFLGFVRASVTTGEVLADLFISTLEQYGLQIGNMMAEGYDGAANMSGIHKGVQARIKEIVPTANYVHCKAHVLNLAIVHASQDPSVKTMMATIQEIAFSFHYSAKKLGKLLDEQEQNQNVKDKLDGKPKIQTLCETRWFSRASALSTFKAAFPVILSSLEYLQSKGDGKSGVQLSAILRFDFILPLVIVNHILEAIVPLTSMLQGVSCDLVEAVNECQTLICVFENERNDIAVFNCLYDEAVELTEHFEIVPSKPRTTGRQRNRANPAVVGIQDYWRVTLYIQFLDHLLNELRDRLVNSEERFLAQMLLQNNLKSLNRDHQIRIFRAYESYLQLEDQFLLEIKRWVARWDIYPSKKPDQLCATLEMTPKELYSNIFCILQILLTMPPSTATAERSFSAQKRVKMYLRSTMGQERLSSLALLHVHSDFDIDSKEVVDTFNNARKQNKNKVTYVAVFNCSEEQINR</sequence>
<dbReference type="InterPro" id="IPR008906">
    <property type="entry name" value="HATC_C_dom"/>
</dbReference>
<dbReference type="AlphaFoldDB" id="A0A6J8DP55"/>
<dbReference type="OrthoDB" id="10023262at2759"/>
<dbReference type="InterPro" id="IPR006580">
    <property type="entry name" value="Znf_TTF"/>
</dbReference>
<feature type="region of interest" description="Disordered" evidence="1">
    <location>
        <begin position="1"/>
        <end position="68"/>
    </location>
</feature>
<dbReference type="SMART" id="SM00597">
    <property type="entry name" value="ZnF_TTF"/>
    <property type="match status" value="1"/>
</dbReference>
<evidence type="ECO:0000256" key="1">
    <source>
        <dbReference type="SAM" id="MobiDB-lite"/>
    </source>
</evidence>
<dbReference type="Pfam" id="PF05699">
    <property type="entry name" value="Dimer_Tnp_hAT"/>
    <property type="match status" value="1"/>
</dbReference>
<reference evidence="3 4" key="1">
    <citation type="submission" date="2020-06" db="EMBL/GenBank/DDBJ databases">
        <authorList>
            <person name="Li R."/>
            <person name="Bekaert M."/>
        </authorList>
    </citation>
    <scope>NUCLEOTIDE SEQUENCE [LARGE SCALE GENOMIC DNA]</scope>
    <source>
        <strain evidence="4">wild</strain>
    </source>
</reference>
<dbReference type="Pfam" id="PF14291">
    <property type="entry name" value="DUF4371"/>
    <property type="match status" value="1"/>
</dbReference>
<gene>
    <name evidence="3" type="ORF">MCOR_42597</name>
</gene>
<dbReference type="GO" id="GO:0046983">
    <property type="term" value="F:protein dimerization activity"/>
    <property type="evidence" value="ECO:0007669"/>
    <property type="project" value="InterPro"/>
</dbReference>
<dbReference type="PANTHER" id="PTHR46289">
    <property type="entry name" value="52 KDA REPRESSOR OF THE INHIBITOR OF THE PROTEIN KINASE-LIKE PROTEIN-RELATED"/>
    <property type="match status" value="1"/>
</dbReference>
<name>A0A6J8DP55_MYTCO</name>
<dbReference type="InterPro" id="IPR012337">
    <property type="entry name" value="RNaseH-like_sf"/>
</dbReference>
<keyword evidence="4" id="KW-1185">Reference proteome</keyword>
<accession>A0A6J8DP55</accession>
<feature type="domain" description="TTF-type" evidence="2">
    <location>
        <begin position="236"/>
        <end position="332"/>
    </location>
</feature>
<dbReference type="InterPro" id="IPR052958">
    <property type="entry name" value="IFN-induced_PKR_regulator"/>
</dbReference>
<dbReference type="SUPFAM" id="SSF53098">
    <property type="entry name" value="Ribonuclease H-like"/>
    <property type="match status" value="1"/>
</dbReference>
<evidence type="ECO:0000259" key="2">
    <source>
        <dbReference type="SMART" id="SM00597"/>
    </source>
</evidence>
<dbReference type="PANTHER" id="PTHR46289:SF17">
    <property type="entry name" value="HAT C-TERMINAL DIMERISATION DOMAIN-CONTAINING PROTEIN"/>
    <property type="match status" value="1"/>
</dbReference>
<feature type="region of interest" description="Disordered" evidence="1">
    <location>
        <begin position="144"/>
        <end position="174"/>
    </location>
</feature>
<evidence type="ECO:0000313" key="4">
    <source>
        <dbReference type="Proteomes" id="UP000507470"/>
    </source>
</evidence>
<evidence type="ECO:0000313" key="3">
    <source>
        <dbReference type="EMBL" id="CAC5409291.1"/>
    </source>
</evidence>
<protein>
    <recommendedName>
        <fullName evidence="2">TTF-type domain-containing protein</fullName>
    </recommendedName>
</protein>
<organism evidence="3 4">
    <name type="scientific">Mytilus coruscus</name>
    <name type="common">Sea mussel</name>
    <dbReference type="NCBI Taxonomy" id="42192"/>
    <lineage>
        <taxon>Eukaryota</taxon>
        <taxon>Metazoa</taxon>
        <taxon>Spiralia</taxon>
        <taxon>Lophotrochozoa</taxon>
        <taxon>Mollusca</taxon>
        <taxon>Bivalvia</taxon>
        <taxon>Autobranchia</taxon>
        <taxon>Pteriomorphia</taxon>
        <taxon>Mytilida</taxon>
        <taxon>Mytiloidea</taxon>
        <taxon>Mytilidae</taxon>
        <taxon>Mytilinae</taxon>
        <taxon>Mytilus</taxon>
    </lineage>
</organism>
<dbReference type="InterPro" id="IPR025398">
    <property type="entry name" value="DUF4371"/>
</dbReference>
<proteinExistence type="predicted"/>
<dbReference type="EMBL" id="CACVKT020007641">
    <property type="protein sequence ID" value="CAC5409291.1"/>
    <property type="molecule type" value="Genomic_DNA"/>
</dbReference>
<dbReference type="Proteomes" id="UP000507470">
    <property type="component" value="Unassembled WGS sequence"/>
</dbReference>